<dbReference type="AlphaFoldDB" id="Q89JM8"/>
<feature type="region of interest" description="Disordered" evidence="1">
    <location>
        <begin position="185"/>
        <end position="204"/>
    </location>
</feature>
<accession>Q89JM8</accession>
<name>Q89JM8_BRADU</name>
<evidence type="ECO:0000313" key="2">
    <source>
        <dbReference type="EMBL" id="BAC50520.1"/>
    </source>
</evidence>
<proteinExistence type="predicted"/>
<evidence type="ECO:0000313" key="3">
    <source>
        <dbReference type="Proteomes" id="UP000002526"/>
    </source>
</evidence>
<dbReference type="Proteomes" id="UP000002526">
    <property type="component" value="Chromosome"/>
</dbReference>
<dbReference type="InParanoid" id="Q89JM8"/>
<dbReference type="EMBL" id="BA000040">
    <property type="protein sequence ID" value="BAC50520.1"/>
    <property type="molecule type" value="Genomic_DNA"/>
</dbReference>
<sequence>MMERADGAGLRPPRVTAERRLSTADVLAACRRAAMRLKVEDDEGQRVGSCRHPGGDGRLRPVDGPERCRSWLQGRHRRGRAVQLVRCRARCTDDAPSPSAIFLADAVFAVDLQRVEIGKQAAFGLGEVQAHRRRLLAVRKHLADVVHMRVRLVLRLKLLQRDQRRRESFGQNPVVVARDSLLRHRQTPHVAASPSLSRLPPDRH</sequence>
<gene>
    <name evidence="2" type="ordered locus">bll5255</name>
</gene>
<keyword evidence="3" id="KW-1185">Reference proteome</keyword>
<dbReference type="KEGG" id="bja:bll5255"/>
<reference evidence="3" key="1">
    <citation type="journal article" date="2002" name="DNA Res.">
        <title>Complete genomic sequence of nitrogen-fixing symbiotic bacterium Bradyrhizobium japonicum USDA110.</title>
        <authorList>
            <person name="Kaneko T."/>
            <person name="Nakamura Y."/>
            <person name="Sato S."/>
            <person name="Minamisawa K."/>
            <person name="Uchiumi T."/>
            <person name="Sasamoto S."/>
            <person name="Watanabe A."/>
            <person name="Idesawa K."/>
            <person name="Iriguchi M."/>
            <person name="Kawashima K."/>
            <person name="Kohara M."/>
            <person name="Matsumoto M."/>
            <person name="Shimpo S."/>
            <person name="Tsuruoka H."/>
            <person name="Wada T."/>
            <person name="Yamada M."/>
            <person name="Tabata S."/>
        </authorList>
    </citation>
    <scope>NUCLEOTIDE SEQUENCE [LARGE SCALE GENOMIC DNA]</scope>
    <source>
        <strain evidence="3">JCM 10833 / BCRC 13528 / IAM 13628 / NBRC 14792 / USDA 110</strain>
    </source>
</reference>
<evidence type="ECO:0000256" key="1">
    <source>
        <dbReference type="SAM" id="MobiDB-lite"/>
    </source>
</evidence>
<dbReference type="EnsemblBacteria" id="BAC50520">
    <property type="protein sequence ID" value="BAC50520"/>
    <property type="gene ID" value="BAC50520"/>
</dbReference>
<organism evidence="2 3">
    <name type="scientific">Bradyrhizobium diazoefficiens (strain JCM 10833 / BCRC 13528 / IAM 13628 / NBRC 14792 / USDA 110)</name>
    <dbReference type="NCBI Taxonomy" id="224911"/>
    <lineage>
        <taxon>Bacteria</taxon>
        <taxon>Pseudomonadati</taxon>
        <taxon>Pseudomonadota</taxon>
        <taxon>Alphaproteobacteria</taxon>
        <taxon>Hyphomicrobiales</taxon>
        <taxon>Nitrobacteraceae</taxon>
        <taxon>Bradyrhizobium</taxon>
    </lineage>
</organism>
<dbReference type="HOGENOM" id="CLU_1341135_0_0_5"/>
<protein>
    <submittedName>
        <fullName evidence="2">Bll5255 protein</fullName>
    </submittedName>
</protein>